<dbReference type="SUPFAM" id="SSF51735">
    <property type="entry name" value="NAD(P)-binding Rossmann-fold domains"/>
    <property type="match status" value="1"/>
</dbReference>
<dbReference type="GeneID" id="54477769"/>
<sequence>MSVKTAYITGGASGIALAVAEMLVGRGVRVCIADRNLEGAKAAAEKLGKGAIAVEVNTPDWDSQLAAFETAVKEFGRIDYVFPIAGIGERKTVKRDGSTSGFQKPDLATLDVDLIGVLYTAYLAIQQMRRQEKDSSGFRGKIAATASACGIYCVPTIPIYTAAKRGVVGFVRSYGKYLPEENITLNAVCPNVVKTHISSDAFYERIESENLMTPMKGVIDAFESFLDSDISGECMEQGPKGGFVRRAPEPYLDQESERAMDLVYERSYPLHQPE</sequence>
<evidence type="ECO:0000256" key="1">
    <source>
        <dbReference type="ARBA" id="ARBA00006484"/>
    </source>
</evidence>
<gene>
    <name evidence="4" type="ORF">BDY17DRAFT_322203</name>
</gene>
<dbReference type="PANTHER" id="PTHR44229:SF4">
    <property type="entry name" value="15-HYDROXYPROSTAGLANDIN DEHYDROGENASE [NAD(+)]"/>
    <property type="match status" value="1"/>
</dbReference>
<name>A0A6A6PZB7_9PEZI</name>
<dbReference type="AlphaFoldDB" id="A0A6A6PZB7"/>
<evidence type="ECO:0000313" key="4">
    <source>
        <dbReference type="EMBL" id="KAF2485352.1"/>
    </source>
</evidence>
<comment type="similarity">
    <text evidence="1">Belongs to the short-chain dehydrogenases/reductases (SDR) family.</text>
</comment>
<dbReference type="Gene3D" id="3.40.50.720">
    <property type="entry name" value="NAD(P)-binding Rossmann-like Domain"/>
    <property type="match status" value="1"/>
</dbReference>
<reference evidence="4" key="1">
    <citation type="journal article" date="2020" name="Stud. Mycol.">
        <title>101 Dothideomycetes genomes: a test case for predicting lifestyles and emergence of pathogens.</title>
        <authorList>
            <person name="Haridas S."/>
            <person name="Albert R."/>
            <person name="Binder M."/>
            <person name="Bloem J."/>
            <person name="Labutti K."/>
            <person name="Salamov A."/>
            <person name="Andreopoulos B."/>
            <person name="Baker S."/>
            <person name="Barry K."/>
            <person name="Bills G."/>
            <person name="Bluhm B."/>
            <person name="Cannon C."/>
            <person name="Castanera R."/>
            <person name="Culley D."/>
            <person name="Daum C."/>
            <person name="Ezra D."/>
            <person name="Gonzalez J."/>
            <person name="Henrissat B."/>
            <person name="Kuo A."/>
            <person name="Liang C."/>
            <person name="Lipzen A."/>
            <person name="Lutzoni F."/>
            <person name="Magnuson J."/>
            <person name="Mondo S."/>
            <person name="Nolan M."/>
            <person name="Ohm R."/>
            <person name="Pangilinan J."/>
            <person name="Park H.-J."/>
            <person name="Ramirez L."/>
            <person name="Alfaro M."/>
            <person name="Sun H."/>
            <person name="Tritt A."/>
            <person name="Yoshinaga Y."/>
            <person name="Zwiers L.-H."/>
            <person name="Turgeon B."/>
            <person name="Goodwin S."/>
            <person name="Spatafora J."/>
            <person name="Crous P."/>
            <person name="Grigoriev I."/>
        </authorList>
    </citation>
    <scope>NUCLEOTIDE SEQUENCE</scope>
    <source>
        <strain evidence="4">CBS 113389</strain>
    </source>
</reference>
<dbReference type="RefSeq" id="XP_033591921.1">
    <property type="nucleotide sequence ID" value="XM_033736767.1"/>
</dbReference>
<dbReference type="OrthoDB" id="37659at2759"/>
<accession>A0A6A6PZB7</accession>
<keyword evidence="5" id="KW-1185">Reference proteome</keyword>
<dbReference type="PROSITE" id="PS00061">
    <property type="entry name" value="ADH_SHORT"/>
    <property type="match status" value="1"/>
</dbReference>
<dbReference type="InterPro" id="IPR002347">
    <property type="entry name" value="SDR_fam"/>
</dbReference>
<dbReference type="Pfam" id="PF00106">
    <property type="entry name" value="adh_short"/>
    <property type="match status" value="1"/>
</dbReference>
<dbReference type="EMBL" id="MU001633">
    <property type="protein sequence ID" value="KAF2485352.1"/>
    <property type="molecule type" value="Genomic_DNA"/>
</dbReference>
<keyword evidence="2" id="KW-0521">NADP</keyword>
<evidence type="ECO:0000256" key="2">
    <source>
        <dbReference type="ARBA" id="ARBA00022857"/>
    </source>
</evidence>
<keyword evidence="3" id="KW-0560">Oxidoreductase</keyword>
<dbReference type="Proteomes" id="UP000799767">
    <property type="component" value="Unassembled WGS sequence"/>
</dbReference>
<dbReference type="GO" id="GO:0005737">
    <property type="term" value="C:cytoplasm"/>
    <property type="evidence" value="ECO:0007669"/>
    <property type="project" value="TreeGrafter"/>
</dbReference>
<dbReference type="InterPro" id="IPR020904">
    <property type="entry name" value="Sc_DH/Rdtase_CS"/>
</dbReference>
<evidence type="ECO:0000313" key="5">
    <source>
        <dbReference type="Proteomes" id="UP000799767"/>
    </source>
</evidence>
<dbReference type="PANTHER" id="PTHR44229">
    <property type="entry name" value="15-HYDROXYPROSTAGLANDIN DEHYDROGENASE [NAD(+)]"/>
    <property type="match status" value="1"/>
</dbReference>
<dbReference type="PRINTS" id="PR00081">
    <property type="entry name" value="GDHRDH"/>
</dbReference>
<protein>
    <submittedName>
        <fullName evidence="4">Glucose 1-dehydrogenase</fullName>
    </submittedName>
</protein>
<proteinExistence type="inferred from homology"/>
<organism evidence="4 5">
    <name type="scientific">Neohortaea acidophila</name>
    <dbReference type="NCBI Taxonomy" id="245834"/>
    <lineage>
        <taxon>Eukaryota</taxon>
        <taxon>Fungi</taxon>
        <taxon>Dikarya</taxon>
        <taxon>Ascomycota</taxon>
        <taxon>Pezizomycotina</taxon>
        <taxon>Dothideomycetes</taxon>
        <taxon>Dothideomycetidae</taxon>
        <taxon>Mycosphaerellales</taxon>
        <taxon>Teratosphaeriaceae</taxon>
        <taxon>Neohortaea</taxon>
    </lineage>
</organism>
<dbReference type="InterPro" id="IPR036291">
    <property type="entry name" value="NAD(P)-bd_dom_sf"/>
</dbReference>
<evidence type="ECO:0000256" key="3">
    <source>
        <dbReference type="ARBA" id="ARBA00023002"/>
    </source>
</evidence>
<dbReference type="GO" id="GO:0016616">
    <property type="term" value="F:oxidoreductase activity, acting on the CH-OH group of donors, NAD or NADP as acceptor"/>
    <property type="evidence" value="ECO:0007669"/>
    <property type="project" value="TreeGrafter"/>
</dbReference>